<dbReference type="InterPro" id="IPR023367">
    <property type="entry name" value="Peptidase_M42_dom2"/>
</dbReference>
<name>A0A1Y4MQ71_9FIRM</name>
<comment type="similarity">
    <text evidence="1 6">Belongs to the peptidase M42 family.</text>
</comment>
<keyword evidence="4 8" id="KW-0479">Metal-binding</keyword>
<evidence type="ECO:0000256" key="5">
    <source>
        <dbReference type="ARBA" id="ARBA00022801"/>
    </source>
</evidence>
<feature type="binding site" evidence="8">
    <location>
        <position position="57"/>
    </location>
    <ligand>
        <name>Zn(2+)</name>
        <dbReference type="ChEBI" id="CHEBI:29105"/>
        <label>1</label>
    </ligand>
</feature>
<feature type="binding site" evidence="8">
    <location>
        <position position="204"/>
    </location>
    <ligand>
        <name>Zn(2+)</name>
        <dbReference type="ChEBI" id="CHEBI:29105"/>
        <label>2</label>
    </ligand>
</feature>
<evidence type="ECO:0000256" key="4">
    <source>
        <dbReference type="ARBA" id="ARBA00022723"/>
    </source>
</evidence>
<evidence type="ECO:0000256" key="8">
    <source>
        <dbReference type="PIRSR" id="PIRSR001123-2"/>
    </source>
</evidence>
<evidence type="ECO:0000256" key="7">
    <source>
        <dbReference type="PIRSR" id="PIRSR001123-1"/>
    </source>
</evidence>
<comment type="caution">
    <text evidence="9">The sequence shown here is derived from an EMBL/GenBank/DDBJ whole genome shotgun (WGS) entry which is preliminary data.</text>
</comment>
<accession>A0A1Y4MQ71</accession>
<dbReference type="GO" id="GO:0004177">
    <property type="term" value="F:aminopeptidase activity"/>
    <property type="evidence" value="ECO:0007669"/>
    <property type="project" value="UniProtKB-UniRule"/>
</dbReference>
<keyword evidence="5" id="KW-0378">Hydrolase</keyword>
<dbReference type="Pfam" id="PF05343">
    <property type="entry name" value="Peptidase_M42"/>
    <property type="match status" value="1"/>
</dbReference>
<dbReference type="Proteomes" id="UP000196386">
    <property type="component" value="Unassembled WGS sequence"/>
</dbReference>
<dbReference type="Gene3D" id="2.40.30.40">
    <property type="entry name" value="Peptidase M42, domain 2"/>
    <property type="match status" value="1"/>
</dbReference>
<protein>
    <recommendedName>
        <fullName evidence="11">M42 family peptidase</fullName>
    </recommendedName>
</protein>
<evidence type="ECO:0000313" key="9">
    <source>
        <dbReference type="EMBL" id="OUP69244.1"/>
    </source>
</evidence>
<dbReference type="Gene3D" id="3.40.630.10">
    <property type="entry name" value="Zn peptidases"/>
    <property type="match status" value="1"/>
</dbReference>
<feature type="binding site" evidence="8">
    <location>
        <position position="323"/>
    </location>
    <ligand>
        <name>Zn(2+)</name>
        <dbReference type="ChEBI" id="CHEBI:29105"/>
        <label>2</label>
    </ligand>
</feature>
<evidence type="ECO:0000256" key="3">
    <source>
        <dbReference type="ARBA" id="ARBA00022670"/>
    </source>
</evidence>
<dbReference type="PANTHER" id="PTHR32481:SF0">
    <property type="entry name" value="AMINOPEPTIDASE YPDE-RELATED"/>
    <property type="match status" value="1"/>
</dbReference>
<feature type="active site" description="Proton acceptor" evidence="7">
    <location>
        <position position="203"/>
    </location>
</feature>
<dbReference type="EMBL" id="NFKP01000011">
    <property type="protein sequence ID" value="OUP69244.1"/>
    <property type="molecule type" value="Genomic_DNA"/>
</dbReference>
<dbReference type="AlphaFoldDB" id="A0A1Y4MQ71"/>
<feature type="binding site" evidence="8">
    <location>
        <position position="171"/>
    </location>
    <ligand>
        <name>Zn(2+)</name>
        <dbReference type="ChEBI" id="CHEBI:29105"/>
        <label>2</label>
    </ligand>
</feature>
<sequence length="354" mass="38649">MFSVATSFYQRSANHVSLFHPFLFAKNIIPDLLLYGGLWSGYKKGAQPGPRVVVSAHMDEVGYVVRAVDSRGFLYFDKVGYPTEACIPGRRVLVEGDKGVVAGIIGVRSAHLLSAEELAKPQTIKQSYIDICVRSREEAAALGIRTGAQVVIDSPCQEMSNPDYISSRAIDCRVLCAIIVETMLRLKAEDLYGELCAVFTVLEESSTSGIIPAINMLKPEYGLFLDTVPTGDVPDTDFERDVPIGIGRGAVIIVSQQWQAASKCVASHPKLLTALRNVAENTKAQYQEFAFNCAGFLTDAASATNSGYGMAVATVGVPRRFSHSPVELIHMDDVVNCQKIVQEFLKTKVDLRMF</sequence>
<evidence type="ECO:0000256" key="2">
    <source>
        <dbReference type="ARBA" id="ARBA00022438"/>
    </source>
</evidence>
<dbReference type="SUPFAM" id="SSF53187">
    <property type="entry name" value="Zn-dependent exopeptidases"/>
    <property type="match status" value="1"/>
</dbReference>
<evidence type="ECO:0000313" key="10">
    <source>
        <dbReference type="Proteomes" id="UP000196386"/>
    </source>
</evidence>
<feature type="binding site" evidence="8">
    <location>
        <position position="171"/>
    </location>
    <ligand>
        <name>Zn(2+)</name>
        <dbReference type="ChEBI" id="CHEBI:29105"/>
        <label>1</label>
    </ligand>
</feature>
<dbReference type="InterPro" id="IPR008007">
    <property type="entry name" value="Peptidase_M42"/>
</dbReference>
<organism evidence="9 10">
    <name type="scientific">Anaerotruncus colihominis</name>
    <dbReference type="NCBI Taxonomy" id="169435"/>
    <lineage>
        <taxon>Bacteria</taxon>
        <taxon>Bacillati</taxon>
        <taxon>Bacillota</taxon>
        <taxon>Clostridia</taxon>
        <taxon>Eubacteriales</taxon>
        <taxon>Oscillospiraceae</taxon>
        <taxon>Anaerotruncus</taxon>
    </lineage>
</organism>
<dbReference type="GO" id="GO:0006508">
    <property type="term" value="P:proteolysis"/>
    <property type="evidence" value="ECO:0007669"/>
    <property type="project" value="UniProtKB-KW"/>
</dbReference>
<keyword evidence="2" id="KW-0031">Aminopeptidase</keyword>
<dbReference type="GO" id="GO:0046872">
    <property type="term" value="F:metal ion binding"/>
    <property type="evidence" value="ECO:0007669"/>
    <property type="project" value="UniProtKB-UniRule"/>
</dbReference>
<evidence type="ECO:0000256" key="1">
    <source>
        <dbReference type="ARBA" id="ARBA00006272"/>
    </source>
</evidence>
<gene>
    <name evidence="9" type="ORF">B5F11_10260</name>
</gene>
<dbReference type="SUPFAM" id="SSF101821">
    <property type="entry name" value="Aminopeptidase/glucanase lid domain"/>
    <property type="match status" value="1"/>
</dbReference>
<dbReference type="InterPro" id="IPR051464">
    <property type="entry name" value="Peptidase_M42_aminopept"/>
</dbReference>
<reference evidence="10" key="1">
    <citation type="submission" date="2017-04" db="EMBL/GenBank/DDBJ databases">
        <title>Function of individual gut microbiota members based on whole genome sequencing of pure cultures obtained from chicken caecum.</title>
        <authorList>
            <person name="Medvecky M."/>
            <person name="Cejkova D."/>
            <person name="Polansky O."/>
            <person name="Karasova D."/>
            <person name="Kubasova T."/>
            <person name="Cizek A."/>
            <person name="Rychlik I."/>
        </authorList>
    </citation>
    <scope>NUCLEOTIDE SEQUENCE [LARGE SCALE GENOMIC DNA]</scope>
    <source>
        <strain evidence="10">An175</strain>
    </source>
</reference>
<keyword evidence="3" id="KW-0645">Protease</keyword>
<proteinExistence type="inferred from homology"/>
<dbReference type="PIRSF" id="PIRSF001123">
    <property type="entry name" value="PepA_GA"/>
    <property type="match status" value="1"/>
</dbReference>
<evidence type="ECO:0008006" key="11">
    <source>
        <dbReference type="Google" id="ProtNLM"/>
    </source>
</evidence>
<feature type="binding site" evidence="8">
    <location>
        <position position="226"/>
    </location>
    <ligand>
        <name>Zn(2+)</name>
        <dbReference type="ChEBI" id="CHEBI:29105"/>
        <label>1</label>
    </ligand>
</feature>
<evidence type="ECO:0000256" key="6">
    <source>
        <dbReference type="PIRNR" id="PIRNR001123"/>
    </source>
</evidence>
<dbReference type="RefSeq" id="WP_087301378.1">
    <property type="nucleotide sequence ID" value="NZ_NFKP01000011.1"/>
</dbReference>
<comment type="cofactor">
    <cofactor evidence="8">
        <name>a divalent metal cation</name>
        <dbReference type="ChEBI" id="CHEBI:60240"/>
    </cofactor>
    <text evidence="8">Binds 2 divalent metal cations per subunit.</text>
</comment>
<dbReference type="PANTHER" id="PTHR32481">
    <property type="entry name" value="AMINOPEPTIDASE"/>
    <property type="match status" value="1"/>
</dbReference>